<dbReference type="Proteomes" id="UP000700732">
    <property type="component" value="Unassembled WGS sequence"/>
</dbReference>
<evidence type="ECO:0000313" key="1">
    <source>
        <dbReference type="EMBL" id="MBC3791253.1"/>
    </source>
</evidence>
<organism evidence="1 2">
    <name type="scientific">Spirosoma utsteinense</name>
    <dbReference type="NCBI Taxonomy" id="2585773"/>
    <lineage>
        <taxon>Bacteria</taxon>
        <taxon>Pseudomonadati</taxon>
        <taxon>Bacteroidota</taxon>
        <taxon>Cytophagia</taxon>
        <taxon>Cytophagales</taxon>
        <taxon>Cytophagaceae</taxon>
        <taxon>Spirosoma</taxon>
    </lineage>
</organism>
<evidence type="ECO:0000313" key="2">
    <source>
        <dbReference type="Proteomes" id="UP000700732"/>
    </source>
</evidence>
<gene>
    <name evidence="1" type="ORF">FH603_1752</name>
</gene>
<sequence length="43" mass="4611">MKNQTTTAAPRLTLKKQRIVCLTSSLTTKNGGKTSSILTGITF</sequence>
<proteinExistence type="predicted"/>
<comment type="caution">
    <text evidence="1">The sequence shown here is derived from an EMBL/GenBank/DDBJ whole genome shotgun (WGS) entry which is preliminary data.</text>
</comment>
<reference evidence="1 2" key="1">
    <citation type="submission" date="2019-06" db="EMBL/GenBank/DDBJ databases">
        <title>Spirosoma utsteinense sp. nov. isolated from Antarctic ice-free soils.</title>
        <authorList>
            <person name="Tahon G."/>
        </authorList>
    </citation>
    <scope>NUCLEOTIDE SEQUENCE [LARGE SCALE GENOMIC DNA]</scope>
    <source>
        <strain evidence="1 2">LMG 31447</strain>
    </source>
</reference>
<name>A0ABR6W3Y4_9BACT</name>
<protein>
    <submittedName>
        <fullName evidence="1">Uncharacterized protein</fullName>
    </submittedName>
</protein>
<keyword evidence="2" id="KW-1185">Reference proteome</keyword>
<dbReference type="RefSeq" id="WP_262891302.1">
    <property type="nucleotide sequence ID" value="NZ_VFIA01000008.1"/>
</dbReference>
<accession>A0ABR6W3Y4</accession>
<dbReference type="EMBL" id="VFIA01000008">
    <property type="protein sequence ID" value="MBC3791253.1"/>
    <property type="molecule type" value="Genomic_DNA"/>
</dbReference>